<dbReference type="AlphaFoldDB" id="A0A8J6HMM4"/>
<organism evidence="2 3">
    <name type="scientific">Tenebrio molitor</name>
    <name type="common">Yellow mealworm beetle</name>
    <dbReference type="NCBI Taxonomy" id="7067"/>
    <lineage>
        <taxon>Eukaryota</taxon>
        <taxon>Metazoa</taxon>
        <taxon>Ecdysozoa</taxon>
        <taxon>Arthropoda</taxon>
        <taxon>Hexapoda</taxon>
        <taxon>Insecta</taxon>
        <taxon>Pterygota</taxon>
        <taxon>Neoptera</taxon>
        <taxon>Endopterygota</taxon>
        <taxon>Coleoptera</taxon>
        <taxon>Polyphaga</taxon>
        <taxon>Cucujiformia</taxon>
        <taxon>Tenebrionidae</taxon>
        <taxon>Tenebrio</taxon>
    </lineage>
</organism>
<dbReference type="Proteomes" id="UP000719412">
    <property type="component" value="Unassembled WGS sequence"/>
</dbReference>
<evidence type="ECO:0000313" key="2">
    <source>
        <dbReference type="EMBL" id="KAH0817409.1"/>
    </source>
</evidence>
<proteinExistence type="predicted"/>
<protein>
    <submittedName>
        <fullName evidence="2">Uncharacterized protein</fullName>
    </submittedName>
</protein>
<evidence type="ECO:0000313" key="3">
    <source>
        <dbReference type="Proteomes" id="UP000719412"/>
    </source>
</evidence>
<keyword evidence="3" id="KW-1185">Reference proteome</keyword>
<reference evidence="2" key="2">
    <citation type="submission" date="2021-08" db="EMBL/GenBank/DDBJ databases">
        <authorList>
            <person name="Eriksson T."/>
        </authorList>
    </citation>
    <scope>NUCLEOTIDE SEQUENCE</scope>
    <source>
        <strain evidence="2">Stoneville</strain>
        <tissue evidence="2">Whole head</tissue>
    </source>
</reference>
<feature type="compositionally biased region" description="Basic residues" evidence="1">
    <location>
        <begin position="93"/>
        <end position="102"/>
    </location>
</feature>
<gene>
    <name evidence="2" type="ORF">GEV33_005382</name>
</gene>
<reference evidence="2" key="1">
    <citation type="journal article" date="2020" name="J Insects Food Feed">
        <title>The yellow mealworm (Tenebrio molitor) genome: a resource for the emerging insects as food and feed industry.</title>
        <authorList>
            <person name="Eriksson T."/>
            <person name="Andere A."/>
            <person name="Kelstrup H."/>
            <person name="Emery V."/>
            <person name="Picard C."/>
        </authorList>
    </citation>
    <scope>NUCLEOTIDE SEQUENCE</scope>
    <source>
        <strain evidence="2">Stoneville</strain>
        <tissue evidence="2">Whole head</tissue>
    </source>
</reference>
<evidence type="ECO:0000256" key="1">
    <source>
        <dbReference type="SAM" id="MobiDB-lite"/>
    </source>
</evidence>
<dbReference type="EMBL" id="JABDTM020019554">
    <property type="protein sequence ID" value="KAH0817409.1"/>
    <property type="molecule type" value="Genomic_DNA"/>
</dbReference>
<accession>A0A8J6HMM4</accession>
<sequence>MQMMMVQNHPRRFHLGRLWRTRYVRPIIIEHDIYITPLMTYCENLGAFGEGVTFQSESASRKRFHGRREAALTRGAAAGDICSGNRVSDFRPHHARLRPRQGRRNDRGLWKKRGAAENPTPTSMSGRDFVFNLIDGGSSTILEHPETEVVRDCRFRSDNEAGRVNEALARTGTYGNGRRQLSLLGDTRYITVSLERLLVQAVGAVAARSDASLPFTRNR</sequence>
<name>A0A8J6HMM4_TENMO</name>
<feature type="region of interest" description="Disordered" evidence="1">
    <location>
        <begin position="91"/>
        <end position="122"/>
    </location>
</feature>
<comment type="caution">
    <text evidence="2">The sequence shown here is derived from an EMBL/GenBank/DDBJ whole genome shotgun (WGS) entry which is preliminary data.</text>
</comment>